<feature type="short sequence motif" description="DGA/G" evidence="4">
    <location>
        <begin position="152"/>
        <end position="154"/>
    </location>
</feature>
<dbReference type="Pfam" id="PF01734">
    <property type="entry name" value="Patatin"/>
    <property type="match status" value="1"/>
</dbReference>
<sequence>MRVALALGSGGARGYAHIGVINELHDRGYEVVGVSGSSMGALVGGLHAAGRLDDFADWARTLTQRAVLRLLDPSLSAAGILRAEKILDAVRDILGEATIEQLPIPYTAVATDLIAGKSVWLQRGPVDSAIRASIAIPGVIAPHVLNGRLLGDGGILDPLPMAPIAAVNADLTIAVSVSGSEPDPVAEPEPRPTTEWLSRMMRSTSGVLDTASVRSMLDRPTARAVLSRFGASIPESDDDAPDGELPEGPSTAGVPRLGSFEVMYRTIDIAQAALARHTLAAYPPDLLIEVPRTVCRSLEFHRATEVIEIGRDLTARALDG</sequence>
<evidence type="ECO:0000259" key="6">
    <source>
        <dbReference type="PROSITE" id="PS51635"/>
    </source>
</evidence>
<evidence type="ECO:0000256" key="3">
    <source>
        <dbReference type="ARBA" id="ARBA00023098"/>
    </source>
</evidence>
<keyword evidence="3 4" id="KW-0443">Lipid metabolism</keyword>
<dbReference type="PANTHER" id="PTHR14226:SF76">
    <property type="entry name" value="NTE FAMILY PROTEIN RSSA"/>
    <property type="match status" value="1"/>
</dbReference>
<keyword evidence="2 4" id="KW-0442">Lipid degradation</keyword>
<comment type="caution">
    <text evidence="4">Lacks conserved residue(s) required for the propagation of feature annotation.</text>
</comment>
<proteinExistence type="predicted"/>
<dbReference type="Gene3D" id="3.40.1090.10">
    <property type="entry name" value="Cytosolic phospholipase A2 catalytic domain"/>
    <property type="match status" value="2"/>
</dbReference>
<feature type="active site" description="Proton acceptor" evidence="4">
    <location>
        <position position="152"/>
    </location>
</feature>
<dbReference type="InterPro" id="IPR050301">
    <property type="entry name" value="NTE"/>
</dbReference>
<dbReference type="PROSITE" id="PS51635">
    <property type="entry name" value="PNPLA"/>
    <property type="match status" value="1"/>
</dbReference>
<feature type="domain" description="PNPLA" evidence="6">
    <location>
        <begin position="5"/>
        <end position="165"/>
    </location>
</feature>
<feature type="compositionally biased region" description="Acidic residues" evidence="5">
    <location>
        <begin position="235"/>
        <end position="245"/>
    </location>
</feature>
<feature type="active site" description="Nucleophile" evidence="4">
    <location>
        <position position="38"/>
    </location>
</feature>
<evidence type="ECO:0000313" key="8">
    <source>
        <dbReference type="Proteomes" id="UP001241092"/>
    </source>
</evidence>
<accession>A0AAI8TQ23</accession>
<evidence type="ECO:0000313" key="7">
    <source>
        <dbReference type="EMBL" id="BDY26465.1"/>
    </source>
</evidence>
<keyword evidence="1 4" id="KW-0378">Hydrolase</keyword>
<evidence type="ECO:0000256" key="1">
    <source>
        <dbReference type="ARBA" id="ARBA00022801"/>
    </source>
</evidence>
<protein>
    <submittedName>
        <fullName evidence="7">NTE family protein</fullName>
    </submittedName>
</protein>
<reference evidence="7" key="1">
    <citation type="submission" date="2023-03" db="EMBL/GenBank/DDBJ databases">
        <title>Draft genome sequence of a Mycolicibacterium mageritense strain H4_3_1 isolated from a hybrid biological-inorganic system reactor.</title>
        <authorList>
            <person name="Feng X."/>
            <person name="Kazama D."/>
            <person name="Sato K."/>
            <person name="Kobayashi H."/>
        </authorList>
    </citation>
    <scope>NUCLEOTIDE SEQUENCE</scope>
    <source>
        <strain evidence="7">H4_3_1</strain>
    </source>
</reference>
<dbReference type="PANTHER" id="PTHR14226">
    <property type="entry name" value="NEUROPATHY TARGET ESTERASE/SWISS CHEESE D.MELANOGASTER"/>
    <property type="match status" value="1"/>
</dbReference>
<evidence type="ECO:0000256" key="5">
    <source>
        <dbReference type="SAM" id="MobiDB-lite"/>
    </source>
</evidence>
<name>A0AAI8TQ23_MYCME</name>
<dbReference type="RefSeq" id="WP_073903719.1">
    <property type="nucleotide sequence ID" value="NZ_AP027452.1"/>
</dbReference>
<gene>
    <name evidence="7" type="ORF">hbim_00377</name>
</gene>
<organism evidence="7 8">
    <name type="scientific">Mycolicibacterium mageritense</name>
    <name type="common">Mycobacterium mageritense</name>
    <dbReference type="NCBI Taxonomy" id="53462"/>
    <lineage>
        <taxon>Bacteria</taxon>
        <taxon>Bacillati</taxon>
        <taxon>Actinomycetota</taxon>
        <taxon>Actinomycetes</taxon>
        <taxon>Mycobacteriales</taxon>
        <taxon>Mycobacteriaceae</taxon>
        <taxon>Mycolicibacterium</taxon>
    </lineage>
</organism>
<feature type="short sequence motif" description="GXSXG" evidence="4">
    <location>
        <begin position="36"/>
        <end position="40"/>
    </location>
</feature>
<dbReference type="GO" id="GO:0016042">
    <property type="term" value="P:lipid catabolic process"/>
    <property type="evidence" value="ECO:0007669"/>
    <property type="project" value="UniProtKB-UniRule"/>
</dbReference>
<dbReference type="InterPro" id="IPR016035">
    <property type="entry name" value="Acyl_Trfase/lysoPLipase"/>
</dbReference>
<dbReference type="GO" id="GO:0016787">
    <property type="term" value="F:hydrolase activity"/>
    <property type="evidence" value="ECO:0007669"/>
    <property type="project" value="UniProtKB-UniRule"/>
</dbReference>
<dbReference type="SUPFAM" id="SSF52151">
    <property type="entry name" value="FabD/lysophospholipase-like"/>
    <property type="match status" value="1"/>
</dbReference>
<feature type="region of interest" description="Disordered" evidence="5">
    <location>
        <begin position="231"/>
        <end position="254"/>
    </location>
</feature>
<dbReference type="Proteomes" id="UP001241092">
    <property type="component" value="Chromosome"/>
</dbReference>
<dbReference type="AlphaFoldDB" id="A0AAI8TQ23"/>
<evidence type="ECO:0000256" key="4">
    <source>
        <dbReference type="PROSITE-ProRule" id="PRU01161"/>
    </source>
</evidence>
<dbReference type="InterPro" id="IPR002641">
    <property type="entry name" value="PNPLA_dom"/>
</dbReference>
<evidence type="ECO:0000256" key="2">
    <source>
        <dbReference type="ARBA" id="ARBA00022963"/>
    </source>
</evidence>
<dbReference type="EMBL" id="AP027452">
    <property type="protein sequence ID" value="BDY26465.1"/>
    <property type="molecule type" value="Genomic_DNA"/>
</dbReference>